<dbReference type="InterPro" id="IPR016181">
    <property type="entry name" value="Acyl_CoA_acyltransferase"/>
</dbReference>
<accession>A0A2T1A0R5</accession>
<dbReference type="SUPFAM" id="SSF55729">
    <property type="entry name" value="Acyl-CoA N-acyltransferases (Nat)"/>
    <property type="match status" value="1"/>
</dbReference>
<dbReference type="PANTHER" id="PTHR43610:SF1">
    <property type="entry name" value="N-ACETYLTRANSFERASE DOMAIN-CONTAINING PROTEIN"/>
    <property type="match status" value="1"/>
</dbReference>
<dbReference type="RefSeq" id="WP_106348706.1">
    <property type="nucleotide sequence ID" value="NZ_PVUE01000006.1"/>
</dbReference>
<sequence length="198" mass="22519">MRHDIRLHGFGFRLEPLNSTHIEPLWRLLDEQMWAGMVTEFPVDAAALSAQLLAAVDTPGVMVFAAVEERSGMVVGCTRYYDHVPAQRRLEIGTTFYSREWWGSHLNPACKWLLFDYAFAKLDIYRVALRCDVRNTRSAAAIERLGATPEGILRGHRIDPHGEISDTAYFSVLQPEWPEVRGRLLKRLDLATIPDIAD</sequence>
<dbReference type="AlphaFoldDB" id="A0A2T1A0R5"/>
<dbReference type="GO" id="GO:0016747">
    <property type="term" value="F:acyltransferase activity, transferring groups other than amino-acyl groups"/>
    <property type="evidence" value="ECO:0007669"/>
    <property type="project" value="InterPro"/>
</dbReference>
<dbReference type="Proteomes" id="UP000237752">
    <property type="component" value="Unassembled WGS sequence"/>
</dbReference>
<keyword evidence="3" id="KW-1185">Reference proteome</keyword>
<proteinExistence type="predicted"/>
<feature type="domain" description="N-acetyltransferase" evidence="1">
    <location>
        <begin position="12"/>
        <end position="169"/>
    </location>
</feature>
<dbReference type="Gene3D" id="3.40.630.30">
    <property type="match status" value="1"/>
</dbReference>
<dbReference type="EMBL" id="PVUE01000006">
    <property type="protein sequence ID" value="PRZ42200.1"/>
    <property type="molecule type" value="Genomic_DNA"/>
</dbReference>
<evidence type="ECO:0000313" key="3">
    <source>
        <dbReference type="Proteomes" id="UP000237752"/>
    </source>
</evidence>
<evidence type="ECO:0000259" key="1">
    <source>
        <dbReference type="PROSITE" id="PS51186"/>
    </source>
</evidence>
<protein>
    <submittedName>
        <fullName evidence="2">RimJ/RimL family protein N-acetyltransferase</fullName>
    </submittedName>
</protein>
<dbReference type="PROSITE" id="PS51186">
    <property type="entry name" value="GNAT"/>
    <property type="match status" value="1"/>
</dbReference>
<keyword evidence="2" id="KW-0808">Transferase</keyword>
<reference evidence="2 3" key="1">
    <citation type="submission" date="2018-03" db="EMBL/GenBank/DDBJ databases">
        <title>Genomic Encyclopedia of Archaeal and Bacterial Type Strains, Phase II (KMG-II): from individual species to whole genera.</title>
        <authorList>
            <person name="Goeker M."/>
        </authorList>
    </citation>
    <scope>NUCLEOTIDE SEQUENCE [LARGE SCALE GENOMIC DNA]</scope>
    <source>
        <strain evidence="2 3">DSM 100065</strain>
    </source>
</reference>
<dbReference type="OrthoDB" id="9795199at2"/>
<dbReference type="InterPro" id="IPR000182">
    <property type="entry name" value="GNAT_dom"/>
</dbReference>
<dbReference type="PANTHER" id="PTHR43610">
    <property type="entry name" value="BLL6696 PROTEIN"/>
    <property type="match status" value="1"/>
</dbReference>
<comment type="caution">
    <text evidence="2">The sequence shown here is derived from an EMBL/GenBank/DDBJ whole genome shotgun (WGS) entry which is preliminary data.</text>
</comment>
<name>A0A2T1A0R5_9ACTN</name>
<organism evidence="2 3">
    <name type="scientific">Antricoccus suffuscus</name>
    <dbReference type="NCBI Taxonomy" id="1629062"/>
    <lineage>
        <taxon>Bacteria</taxon>
        <taxon>Bacillati</taxon>
        <taxon>Actinomycetota</taxon>
        <taxon>Actinomycetes</taxon>
        <taxon>Geodermatophilales</taxon>
        <taxon>Antricoccaceae</taxon>
        <taxon>Antricoccus</taxon>
    </lineage>
</organism>
<gene>
    <name evidence="2" type="ORF">CLV47_10671</name>
</gene>
<dbReference type="Pfam" id="PF13302">
    <property type="entry name" value="Acetyltransf_3"/>
    <property type="match status" value="1"/>
</dbReference>
<evidence type="ECO:0000313" key="2">
    <source>
        <dbReference type="EMBL" id="PRZ42200.1"/>
    </source>
</evidence>